<dbReference type="InterPro" id="IPR001810">
    <property type="entry name" value="F-box_dom"/>
</dbReference>
<dbReference type="OrthoDB" id="3229878at2759"/>
<reference evidence="2 3" key="1">
    <citation type="submission" date="2018-06" db="EMBL/GenBank/DDBJ databases">
        <title>A transcriptomic atlas of mushroom development highlights an independent origin of complex multicellularity.</title>
        <authorList>
            <consortium name="DOE Joint Genome Institute"/>
            <person name="Krizsan K."/>
            <person name="Almasi E."/>
            <person name="Merenyi Z."/>
            <person name="Sahu N."/>
            <person name="Viragh M."/>
            <person name="Koszo T."/>
            <person name="Mondo S."/>
            <person name="Kiss B."/>
            <person name="Balint B."/>
            <person name="Kues U."/>
            <person name="Barry K."/>
            <person name="Hegedus J.C."/>
            <person name="Henrissat B."/>
            <person name="Johnson J."/>
            <person name="Lipzen A."/>
            <person name="Ohm R."/>
            <person name="Nagy I."/>
            <person name="Pangilinan J."/>
            <person name="Yan J."/>
            <person name="Xiong Y."/>
            <person name="Grigoriev I.V."/>
            <person name="Hibbett D.S."/>
            <person name="Nagy L.G."/>
        </authorList>
    </citation>
    <scope>NUCLEOTIDE SEQUENCE [LARGE SCALE GENOMIC DNA]</scope>
    <source>
        <strain evidence="2 3">SZMC22713</strain>
    </source>
</reference>
<dbReference type="STRING" id="50990.A0A4Y7PPY0"/>
<dbReference type="Proteomes" id="UP000294933">
    <property type="component" value="Unassembled WGS sequence"/>
</dbReference>
<evidence type="ECO:0000259" key="1">
    <source>
        <dbReference type="Pfam" id="PF00646"/>
    </source>
</evidence>
<sequence>MGTSGYFSYKHRGKFYTRFQRSDSYPEGLGSDLVTAIPKSKRIFEKWLKNKREFFDAEKLRLSELEFDSSSDADETEAAAYGYCQRPSTWMPGSPGSTHWVYIIDLDGEKFVVNMLVKFPLADIPRGEDGNAWIKYLEVDRDGFGNRHIKPSTPYQYAVIRSISPPEPSPSGLDQYSKLKPKALARSEWTSQDLNPSQLLSLHAAEGLIMLHYYSFSTLAMNTPESQTFQTFALGLLSTAAEGLMWIAPEPYIDSERNSDRLLPTFTSWVATKGVERRNACFYWFRDVLVWLASDLDHEANRKAAVGLAVAKIQEHNLDYCIALVFSVRHVIVVKFSGGVVYESELIEVLDAIPDVLWRKRLANGMRPLVHFLRLRDYAVAAAKPNVPSSSNGNSFPTDILLYILQCADNDTYEQFRKLSKQWRDICRRQPRVGPYTIIRRDGDIFCAREKGGSDVRLKLFWRIHQNCAPCNTTITENFEVFIRPQVDTRYWPNYRNFAGRKFVLMRLLEGVYDVRSTDFRLVIAEEGSDMDKTMERLGYDGEFFD</sequence>
<dbReference type="Pfam" id="PF00646">
    <property type="entry name" value="F-box"/>
    <property type="match status" value="1"/>
</dbReference>
<keyword evidence="3" id="KW-1185">Reference proteome</keyword>
<dbReference type="AlphaFoldDB" id="A0A4Y7PPY0"/>
<name>A0A4Y7PPY0_9AGAM</name>
<dbReference type="EMBL" id="ML170225">
    <property type="protein sequence ID" value="TDL17235.1"/>
    <property type="molecule type" value="Genomic_DNA"/>
</dbReference>
<evidence type="ECO:0000313" key="2">
    <source>
        <dbReference type="EMBL" id="TDL17235.1"/>
    </source>
</evidence>
<dbReference type="VEuPathDB" id="FungiDB:BD410DRAFT_901579"/>
<proteinExistence type="predicted"/>
<accession>A0A4Y7PPY0</accession>
<evidence type="ECO:0000313" key="3">
    <source>
        <dbReference type="Proteomes" id="UP000294933"/>
    </source>
</evidence>
<gene>
    <name evidence="2" type="ORF">BD410DRAFT_901579</name>
</gene>
<feature type="domain" description="F-box" evidence="1">
    <location>
        <begin position="395"/>
        <end position="431"/>
    </location>
</feature>
<organism evidence="2 3">
    <name type="scientific">Rickenella mellea</name>
    <dbReference type="NCBI Taxonomy" id="50990"/>
    <lineage>
        <taxon>Eukaryota</taxon>
        <taxon>Fungi</taxon>
        <taxon>Dikarya</taxon>
        <taxon>Basidiomycota</taxon>
        <taxon>Agaricomycotina</taxon>
        <taxon>Agaricomycetes</taxon>
        <taxon>Hymenochaetales</taxon>
        <taxon>Rickenellaceae</taxon>
        <taxon>Rickenella</taxon>
    </lineage>
</organism>
<protein>
    <recommendedName>
        <fullName evidence="1">F-box domain-containing protein</fullName>
    </recommendedName>
</protein>